<feature type="region of interest" description="Disordered" evidence="8">
    <location>
        <begin position="517"/>
        <end position="575"/>
    </location>
</feature>
<feature type="domain" description="BING4 C-terminal" evidence="9">
    <location>
        <begin position="406"/>
        <end position="485"/>
    </location>
</feature>
<evidence type="ECO:0000313" key="11">
    <source>
        <dbReference type="Proteomes" id="UP000322225"/>
    </source>
</evidence>
<keyword evidence="4" id="KW-0853">WD repeat</keyword>
<dbReference type="EMBL" id="CP144051">
    <property type="protein sequence ID" value="WWD15667.1"/>
    <property type="molecule type" value="Genomic_DNA"/>
</dbReference>
<evidence type="ECO:0000256" key="6">
    <source>
        <dbReference type="ARBA" id="ARBA00023242"/>
    </source>
</evidence>
<protein>
    <recommendedName>
        <fullName evidence="7">U three protein 7</fullName>
    </recommendedName>
</protein>
<evidence type="ECO:0000256" key="1">
    <source>
        <dbReference type="ARBA" id="ARBA00004099"/>
    </source>
</evidence>
<dbReference type="GeneID" id="43592545"/>
<keyword evidence="5" id="KW-0677">Repeat</keyword>
<dbReference type="PROSITE" id="PS50082">
    <property type="entry name" value="WD_REPEATS_2"/>
    <property type="match status" value="1"/>
</dbReference>
<dbReference type="InterPro" id="IPR012952">
    <property type="entry name" value="BING4_C_dom"/>
</dbReference>
<dbReference type="RefSeq" id="XP_031857347.1">
    <property type="nucleotide sequence ID" value="XM_032008373.1"/>
</dbReference>
<dbReference type="PANTHER" id="PTHR14085">
    <property type="entry name" value="WD-REPEAT PROTEIN BING4"/>
    <property type="match status" value="1"/>
</dbReference>
<name>A0A5M6BTT0_9TREE</name>
<evidence type="ECO:0000313" key="10">
    <source>
        <dbReference type="EMBL" id="WWD15667.1"/>
    </source>
</evidence>
<dbReference type="InterPro" id="IPR040315">
    <property type="entry name" value="WDR46/Utp7"/>
</dbReference>
<feature type="compositionally biased region" description="Polar residues" evidence="8">
    <location>
        <begin position="43"/>
        <end position="67"/>
    </location>
</feature>
<dbReference type="InterPro" id="IPR015943">
    <property type="entry name" value="WD40/YVTN_repeat-like_dom_sf"/>
</dbReference>
<evidence type="ECO:0000256" key="3">
    <source>
        <dbReference type="ARBA" id="ARBA00022552"/>
    </source>
</evidence>
<dbReference type="SMART" id="SM01033">
    <property type="entry name" value="BING4CT"/>
    <property type="match status" value="1"/>
</dbReference>
<comment type="subcellular location">
    <subcellularLocation>
        <location evidence="2">Nucleus</location>
        <location evidence="2">Nucleolus</location>
    </subcellularLocation>
</comment>
<dbReference type="SMART" id="SM00320">
    <property type="entry name" value="WD40"/>
    <property type="match status" value="5"/>
</dbReference>
<dbReference type="GO" id="GO:0000462">
    <property type="term" value="P:maturation of SSU-rRNA from tricistronic rRNA transcript (SSU-rRNA, 5.8S rRNA, LSU-rRNA)"/>
    <property type="evidence" value="ECO:0007669"/>
    <property type="project" value="TreeGrafter"/>
</dbReference>
<dbReference type="InterPro" id="IPR001680">
    <property type="entry name" value="WD40_rpt"/>
</dbReference>
<dbReference type="OrthoDB" id="10251154at2759"/>
<evidence type="ECO:0000256" key="8">
    <source>
        <dbReference type="SAM" id="MobiDB-lite"/>
    </source>
</evidence>
<organism evidence="10 11">
    <name type="scientific">Kwoniella shandongensis</name>
    <dbReference type="NCBI Taxonomy" id="1734106"/>
    <lineage>
        <taxon>Eukaryota</taxon>
        <taxon>Fungi</taxon>
        <taxon>Dikarya</taxon>
        <taxon>Basidiomycota</taxon>
        <taxon>Agaricomycotina</taxon>
        <taxon>Tremellomycetes</taxon>
        <taxon>Tremellales</taxon>
        <taxon>Cryptococcaceae</taxon>
        <taxon>Kwoniella</taxon>
    </lineage>
</organism>
<dbReference type="PANTHER" id="PTHR14085:SF3">
    <property type="entry name" value="WD REPEAT-CONTAINING PROTEIN 46"/>
    <property type="match status" value="1"/>
</dbReference>
<dbReference type="SUPFAM" id="SSF50978">
    <property type="entry name" value="WD40 repeat-like"/>
    <property type="match status" value="1"/>
</dbReference>
<reference evidence="10" key="1">
    <citation type="submission" date="2017-08" db="EMBL/GenBank/DDBJ databases">
        <authorList>
            <person name="Cuomo C."/>
            <person name="Billmyre B."/>
            <person name="Heitman J."/>
        </authorList>
    </citation>
    <scope>NUCLEOTIDE SEQUENCE</scope>
    <source>
        <strain evidence="10">CBS 12478</strain>
    </source>
</reference>
<comment type="function">
    <text evidence="1">Involved in nucleolar processing of pre-18S ribosomal RNA.</text>
</comment>
<dbReference type="InterPro" id="IPR036322">
    <property type="entry name" value="WD40_repeat_dom_sf"/>
</dbReference>
<keyword evidence="11" id="KW-1185">Reference proteome</keyword>
<proteinExistence type="predicted"/>
<reference evidence="10" key="2">
    <citation type="submission" date="2024-01" db="EMBL/GenBank/DDBJ databases">
        <title>Comparative genomics of Cryptococcus and Kwoniella reveals pathogenesis evolution and contrasting modes of karyotype evolution via chromosome fusion or intercentromeric recombination.</title>
        <authorList>
            <person name="Coelho M.A."/>
            <person name="David-Palma M."/>
            <person name="Shea T."/>
            <person name="Bowers K."/>
            <person name="McGinley-Smith S."/>
            <person name="Mohammad A.W."/>
            <person name="Gnirke A."/>
            <person name="Yurkov A.M."/>
            <person name="Nowrousian M."/>
            <person name="Sun S."/>
            <person name="Cuomo C.A."/>
            <person name="Heitman J."/>
        </authorList>
    </citation>
    <scope>NUCLEOTIDE SEQUENCE</scope>
    <source>
        <strain evidence="10">CBS 12478</strain>
    </source>
</reference>
<evidence type="ECO:0000256" key="7">
    <source>
        <dbReference type="ARBA" id="ARBA00076453"/>
    </source>
</evidence>
<keyword evidence="3" id="KW-0698">rRNA processing</keyword>
<dbReference type="GO" id="GO:0030686">
    <property type="term" value="C:90S preribosome"/>
    <property type="evidence" value="ECO:0007669"/>
    <property type="project" value="TreeGrafter"/>
</dbReference>
<gene>
    <name evidence="10" type="ORF">CI109_100089</name>
</gene>
<dbReference type="PROSITE" id="PS50294">
    <property type="entry name" value="WD_REPEATS_REGION"/>
    <property type="match status" value="1"/>
</dbReference>
<evidence type="ECO:0000256" key="2">
    <source>
        <dbReference type="ARBA" id="ARBA00004604"/>
    </source>
</evidence>
<dbReference type="Proteomes" id="UP000322225">
    <property type="component" value="Chromosome 1"/>
</dbReference>
<dbReference type="Pfam" id="PF08149">
    <property type="entry name" value="BING4CT"/>
    <property type="match status" value="1"/>
</dbReference>
<sequence length="620" mass="68434">MDALLASAGPISSSKSKQWSRKPPVSSHQTVPRGQGKAPIDPSTHSILTTTRIPSAFHQSTLPSGSGATPIRPDPSIARINDKKLKAKLSRQDVGNKRAKQEREDVNEWLNKAVSGGNGGIEVDTEEGERTWRVRQNDIVQEVGVSVRGKKFDLKMEDMGTYKVDYTRNGRHIAIASSKGHIATFDWQAGKLHSEIQLRESVRDIKFLHSEAFYAVAQKKYVFIYDQDGVELHKLKLHIDPTHMEFLPYHYLLTTVGHAGYLKYHDTSTGVMLTQIPTHLGSPHSMAQNPHSAIIHLGHANGTMTLWSPNMTAPHVKLLAHRGPVNGIAVDPSEGSAGRYVATSGMDGTVKIWDGRMWGKEVRGWKVRNQITTLGYSGTGMLSVGGKSGVTIYRDLQQNTHHTPTPYLTLPMPSLTASSTRFCPFDDVLCVGHERGISSLLVPGAGEANFDSAEADVFETYSRRREREVRGVLEKIRPELITLDTDFLGHVNEGRGGETFVEREARSFRQLGRLERLRATGKADEPDQEGLEDDAEGAEGDADANAGEGVSRKEKEKRKMKGRNGSTKRYLRKKAKKNIVDNTLLAMQAKVAAQKKAEDTRKKIQSGEIVKETGALARFG</sequence>
<accession>A0A5M6BTT0</accession>
<dbReference type="Pfam" id="PF00400">
    <property type="entry name" value="WD40"/>
    <property type="match status" value="1"/>
</dbReference>
<keyword evidence="6" id="KW-0539">Nucleus</keyword>
<dbReference type="FunFam" id="2.130.10.10:FF:000378">
    <property type="entry name" value="U3 small nucleolar RNA-associated protein 7"/>
    <property type="match status" value="1"/>
</dbReference>
<feature type="compositionally biased region" description="Acidic residues" evidence="8">
    <location>
        <begin position="526"/>
        <end position="542"/>
    </location>
</feature>
<feature type="region of interest" description="Disordered" evidence="8">
    <location>
        <begin position="1"/>
        <end position="77"/>
    </location>
</feature>
<dbReference type="AlphaFoldDB" id="A0A5M6BTT0"/>
<dbReference type="GO" id="GO:0032040">
    <property type="term" value="C:small-subunit processome"/>
    <property type="evidence" value="ECO:0007669"/>
    <property type="project" value="TreeGrafter"/>
</dbReference>
<evidence type="ECO:0000259" key="9">
    <source>
        <dbReference type="SMART" id="SM01033"/>
    </source>
</evidence>
<dbReference type="Gene3D" id="2.130.10.10">
    <property type="entry name" value="YVTN repeat-like/Quinoprotein amine dehydrogenase"/>
    <property type="match status" value="1"/>
</dbReference>
<evidence type="ECO:0000256" key="5">
    <source>
        <dbReference type="ARBA" id="ARBA00022737"/>
    </source>
</evidence>
<evidence type="ECO:0000256" key="4">
    <source>
        <dbReference type="ARBA" id="ARBA00022574"/>
    </source>
</evidence>
<dbReference type="KEGG" id="ksn:43592545"/>